<accession>A0A5P8E4X1</accession>
<keyword evidence="3" id="KW-1185">Reference proteome</keyword>
<protein>
    <submittedName>
        <fullName evidence="2">HD domain-containing protein</fullName>
    </submittedName>
</protein>
<dbReference type="SUPFAM" id="SSF109604">
    <property type="entry name" value="HD-domain/PDEase-like"/>
    <property type="match status" value="1"/>
</dbReference>
<dbReference type="RefSeq" id="WP_111898948.1">
    <property type="nucleotide sequence ID" value="NZ_CP033459.1"/>
</dbReference>
<feature type="domain" description="HD" evidence="1">
    <location>
        <begin position="57"/>
        <end position="198"/>
    </location>
</feature>
<reference evidence="2 3" key="1">
    <citation type="submission" date="2018-11" db="EMBL/GenBank/DDBJ databases">
        <authorList>
            <person name="Na S.W."/>
            <person name="Baik M."/>
        </authorList>
    </citation>
    <scope>NUCLEOTIDE SEQUENCE [LARGE SCALE GENOMIC DNA]</scope>
    <source>
        <strain evidence="2 3">E39</strain>
    </source>
</reference>
<dbReference type="Gene3D" id="1.10.3210.10">
    <property type="entry name" value="Hypothetical protein af1432"/>
    <property type="match status" value="1"/>
</dbReference>
<dbReference type="EMBL" id="CP033459">
    <property type="protein sequence ID" value="QFQ11987.1"/>
    <property type="molecule type" value="Genomic_DNA"/>
</dbReference>
<dbReference type="InterPro" id="IPR006674">
    <property type="entry name" value="HD_domain"/>
</dbReference>
<evidence type="ECO:0000313" key="3">
    <source>
        <dbReference type="Proteomes" id="UP000249375"/>
    </source>
</evidence>
<name>A0A5P8E4X1_9BACT</name>
<evidence type="ECO:0000259" key="1">
    <source>
        <dbReference type="Pfam" id="PF01966"/>
    </source>
</evidence>
<proteinExistence type="predicted"/>
<organism evidence="2 3">
    <name type="scientific">Pseudoprevotella muciniphila</name>
    <dbReference type="NCBI Taxonomy" id="2133944"/>
    <lineage>
        <taxon>Bacteria</taxon>
        <taxon>Pseudomonadati</taxon>
        <taxon>Bacteroidota</taxon>
        <taxon>Bacteroidia</taxon>
        <taxon>Bacteroidales</taxon>
        <taxon>Prevotellaceae</taxon>
        <taxon>Pseudoprevotella</taxon>
    </lineage>
</organism>
<gene>
    <name evidence="2" type="ORF">C7Y71_002510</name>
</gene>
<evidence type="ECO:0000313" key="2">
    <source>
        <dbReference type="EMBL" id="QFQ11987.1"/>
    </source>
</evidence>
<dbReference type="Proteomes" id="UP000249375">
    <property type="component" value="Chromosome"/>
</dbReference>
<dbReference type="Pfam" id="PF01966">
    <property type="entry name" value="HD"/>
    <property type="match status" value="1"/>
</dbReference>
<dbReference type="KEGG" id="alq:C7Y71_002510"/>
<sequence length="211" mass="24051">MTEQEIQENKTRFIALCREKISRKGLDGLLDYLEKTDFYIAPTSTKFHLNEAGGLCKHSINVYETAVAINDSVIKPAIESGESPFSEAPSDESIAVAALFHDVCKVNLYHKEEKWKKDSSGRWVSYEGYTSNDTFPFGHGEKSCFFIERFIRLRPEELLAIRWHMGMFDMGENGTAMRKAFYSAMDLYPLVSLLQSADTIASKCREKTTIY</sequence>
<dbReference type="OrthoDB" id="357543at2"/>
<dbReference type="AlphaFoldDB" id="A0A5P8E4X1"/>